<dbReference type="Proteomes" id="UP000285301">
    <property type="component" value="Unassembled WGS sequence"/>
</dbReference>
<protein>
    <submittedName>
        <fullName evidence="7">Claudin domain containing protein-like protein</fullName>
    </submittedName>
</protein>
<dbReference type="Pfam" id="PF13903">
    <property type="entry name" value="Claudin_2"/>
    <property type="match status" value="1"/>
</dbReference>
<evidence type="ECO:0000313" key="6">
    <source>
        <dbReference type="EMBL" id="RWS12546.1"/>
    </source>
</evidence>
<keyword evidence="3 5" id="KW-1133">Transmembrane helix</keyword>
<dbReference type="STRING" id="1965070.A0A3S3P040"/>
<keyword evidence="10" id="KW-1185">Reference proteome</keyword>
<evidence type="ECO:0000313" key="9">
    <source>
        <dbReference type="EMBL" id="RWS13350.1"/>
    </source>
</evidence>
<dbReference type="GO" id="GO:0019991">
    <property type="term" value="P:septate junction assembly"/>
    <property type="evidence" value="ECO:0007669"/>
    <property type="project" value="TreeGrafter"/>
</dbReference>
<evidence type="ECO:0000256" key="3">
    <source>
        <dbReference type="ARBA" id="ARBA00022989"/>
    </source>
</evidence>
<dbReference type="GO" id="GO:0035151">
    <property type="term" value="P:regulation of tube size, open tracheal system"/>
    <property type="evidence" value="ECO:0007669"/>
    <property type="project" value="TreeGrafter"/>
</dbReference>
<evidence type="ECO:0000313" key="8">
    <source>
        <dbReference type="EMBL" id="RWS13343.1"/>
    </source>
</evidence>
<name>A0A3S3P040_9ACAR</name>
<dbReference type="PANTHER" id="PTHR21284">
    <property type="entry name" value="EG:80H7.2 PROTEIN"/>
    <property type="match status" value="1"/>
</dbReference>
<dbReference type="GO" id="GO:0005918">
    <property type="term" value="C:septate junction"/>
    <property type="evidence" value="ECO:0007669"/>
    <property type="project" value="TreeGrafter"/>
</dbReference>
<dbReference type="EMBL" id="NCKU01001020">
    <property type="protein sequence ID" value="RWS13343.1"/>
    <property type="molecule type" value="Genomic_DNA"/>
</dbReference>
<evidence type="ECO:0000313" key="10">
    <source>
        <dbReference type="Proteomes" id="UP000285301"/>
    </source>
</evidence>
<feature type="transmembrane region" description="Helical" evidence="5">
    <location>
        <begin position="172"/>
        <end position="191"/>
    </location>
</feature>
<evidence type="ECO:0000256" key="2">
    <source>
        <dbReference type="ARBA" id="ARBA00022692"/>
    </source>
</evidence>
<dbReference type="PANTHER" id="PTHR21284:SF6">
    <property type="entry name" value="SINUOUS"/>
    <property type="match status" value="1"/>
</dbReference>
<dbReference type="EMBL" id="NCKU01001279">
    <property type="protein sequence ID" value="RWS12546.1"/>
    <property type="molecule type" value="Genomic_DNA"/>
</dbReference>
<dbReference type="EMBL" id="NCKU01001276">
    <property type="protein sequence ID" value="RWS12557.1"/>
    <property type="molecule type" value="Genomic_DNA"/>
</dbReference>
<dbReference type="OrthoDB" id="10062378at2759"/>
<dbReference type="GO" id="GO:0016020">
    <property type="term" value="C:membrane"/>
    <property type="evidence" value="ECO:0007669"/>
    <property type="project" value="UniProtKB-SubCell"/>
</dbReference>
<feature type="transmembrane region" description="Helical" evidence="5">
    <location>
        <begin position="91"/>
        <end position="119"/>
    </location>
</feature>
<evidence type="ECO:0000313" key="7">
    <source>
        <dbReference type="EMBL" id="RWS12557.1"/>
    </source>
</evidence>
<comment type="subcellular location">
    <subcellularLocation>
        <location evidence="1">Membrane</location>
        <topology evidence="1">Multi-pass membrane protein</topology>
    </subcellularLocation>
</comment>
<evidence type="ECO:0000256" key="4">
    <source>
        <dbReference type="ARBA" id="ARBA00023136"/>
    </source>
</evidence>
<evidence type="ECO:0000256" key="1">
    <source>
        <dbReference type="ARBA" id="ARBA00004141"/>
    </source>
</evidence>
<dbReference type="InterPro" id="IPR004031">
    <property type="entry name" value="PMP22/EMP/MP20/Claudin"/>
</dbReference>
<feature type="transmembrane region" description="Helical" evidence="5">
    <location>
        <begin position="131"/>
        <end position="152"/>
    </location>
</feature>
<comment type="caution">
    <text evidence="7">The sequence shown here is derived from an EMBL/GenBank/DDBJ whole genome shotgun (WGS) entry which is preliminary data.</text>
</comment>
<accession>A0A3S3P040</accession>
<dbReference type="EMBL" id="NCKU01001018">
    <property type="protein sequence ID" value="RWS13350.1"/>
    <property type="molecule type" value="Genomic_DNA"/>
</dbReference>
<reference evidence="7" key="2">
    <citation type="submission" date="2018-11" db="EMBL/GenBank/DDBJ databases">
        <title>Trombidioid mite genomics.</title>
        <authorList>
            <person name="Dong X."/>
        </authorList>
    </citation>
    <scope>NUCLEOTIDE SEQUENCE</scope>
    <source>
        <strain evidence="7">UoL-WK</strain>
    </source>
</reference>
<proteinExistence type="predicted"/>
<sequence length="217" mass="24574">MLDITAVQSSTYAAVATYLSAIFTIIAFSTPYWLASDGKQAVKHFNNLGLWEACFTSFQDPNYLYDRVFSGCKWLFDEDYEFMRHILEPPFFVATQVLFTIGFVFLLLAVVAVLAIHLCFVVDNEVIAMKVLSAITFLAALFTTIAVIVFGIKGDDREWMPDPEHNFLSWSFALAVIGSFLQWVASVLFGVESRVLHKKRLKQSNNSFSMEQAEYKA</sequence>
<evidence type="ECO:0000256" key="5">
    <source>
        <dbReference type="SAM" id="Phobius"/>
    </source>
</evidence>
<keyword evidence="4 5" id="KW-0472">Membrane</keyword>
<keyword evidence="2 5" id="KW-0812">Transmembrane</keyword>
<organism evidence="7 10">
    <name type="scientific">Dinothrombium tinctorium</name>
    <dbReference type="NCBI Taxonomy" id="1965070"/>
    <lineage>
        <taxon>Eukaryota</taxon>
        <taxon>Metazoa</taxon>
        <taxon>Ecdysozoa</taxon>
        <taxon>Arthropoda</taxon>
        <taxon>Chelicerata</taxon>
        <taxon>Arachnida</taxon>
        <taxon>Acari</taxon>
        <taxon>Acariformes</taxon>
        <taxon>Trombidiformes</taxon>
        <taxon>Prostigmata</taxon>
        <taxon>Anystina</taxon>
        <taxon>Parasitengona</taxon>
        <taxon>Trombidioidea</taxon>
        <taxon>Trombidiidae</taxon>
        <taxon>Dinothrombium</taxon>
    </lineage>
</organism>
<dbReference type="AlphaFoldDB" id="A0A3S3P040"/>
<reference evidence="7 10" key="1">
    <citation type="journal article" date="2018" name="Gigascience">
        <title>Genomes of trombidid mites reveal novel predicted allergens and laterally-transferred genes associated with secondary metabolism.</title>
        <authorList>
            <person name="Dong X."/>
            <person name="Chaisiri K."/>
            <person name="Xia D."/>
            <person name="Armstrong S.D."/>
            <person name="Fang Y."/>
            <person name="Donnelly M.J."/>
            <person name="Kadowaki T."/>
            <person name="McGarry J.W."/>
            <person name="Darby A.C."/>
            <person name="Makepeace B.L."/>
        </authorList>
    </citation>
    <scope>NUCLEOTIDE SEQUENCE [LARGE SCALE GENOMIC DNA]</scope>
    <source>
        <strain evidence="7">UoL-WK</strain>
    </source>
</reference>
<feature type="transmembrane region" description="Helical" evidence="5">
    <location>
        <begin position="12"/>
        <end position="34"/>
    </location>
</feature>
<dbReference type="Gene3D" id="1.20.140.150">
    <property type="match status" value="1"/>
</dbReference>
<gene>
    <name evidence="9" type="ORF">B4U79_12315</name>
    <name evidence="6" type="ORF">B4U79_13361</name>
    <name evidence="7" type="ORF">B4U79_14119</name>
    <name evidence="8" type="ORF">B4U79_15627</name>
</gene>